<sequence length="549" mass="62398">MLRVGDGIVFVLLIVVGVLFGALRYSVSSNTLSSEPFVVRPHHRRGKRERAKTPSRVETKQFRHGWNLPPLPPRGGPEDPPGVADGTGRGQPPEKPVGTAETAVVARLAVTPAPSVASVQPPRDRGRLGVLPVAPRDPSVYFWTHSPQDPKDADLRSPPAEGSDLLHRFATEPGIRRLRMVFEHTFMPGMFDKQGLRKPGAGGSCKLLEELEYSVPKDEALCLPATALLYPKARSSLEEFMNPREVGYEKAYEGMLSWGTLLGSQQYPFFSGASMRYVADAVYETETHFFYLRHSKRWHPVRRVCDLKSIPNRSLVYWNLNPHLDDINVLRTAITNGTLDRHIFLVAHNQDRIGFPAWLLECPFILKVFSAHVNANQTHPKMVPLPEGIHPTKSCFLLAQARRRAGLTPRARFLFAKFQLSCESRVQLLNTLNESDVVEQDEMLRRVNKTNYYTNLIEHKYILAPPGNGIDTFRLWESLYLGRVPIAQRILHPSLLEDLPVVLLDDWAQLRRKDLAVQWEMLGRRHFDLNKLWGPWWILRIVREVLDTP</sequence>
<evidence type="ECO:0000313" key="3">
    <source>
        <dbReference type="EMBL" id="CAD9003174.1"/>
    </source>
</evidence>
<dbReference type="EMBL" id="HBGA01039284">
    <property type="protein sequence ID" value="CAD9003174.1"/>
    <property type="molecule type" value="Transcribed_RNA"/>
</dbReference>
<evidence type="ECO:0000256" key="2">
    <source>
        <dbReference type="SAM" id="Phobius"/>
    </source>
</evidence>
<feature type="transmembrane region" description="Helical" evidence="2">
    <location>
        <begin position="7"/>
        <end position="27"/>
    </location>
</feature>
<keyword evidence="2" id="KW-1133">Transmembrane helix</keyword>
<accession>A0A7S1N890</accession>
<dbReference type="AlphaFoldDB" id="A0A7S1N890"/>
<organism evidence="3">
    <name type="scientific">Eutreptiella gymnastica</name>
    <dbReference type="NCBI Taxonomy" id="73025"/>
    <lineage>
        <taxon>Eukaryota</taxon>
        <taxon>Discoba</taxon>
        <taxon>Euglenozoa</taxon>
        <taxon>Euglenida</taxon>
        <taxon>Spirocuta</taxon>
        <taxon>Euglenophyceae</taxon>
        <taxon>Eutreptiales</taxon>
        <taxon>Eutreptiaceae</taxon>
        <taxon>Eutreptiella</taxon>
    </lineage>
</organism>
<evidence type="ECO:0000256" key="1">
    <source>
        <dbReference type="SAM" id="MobiDB-lite"/>
    </source>
</evidence>
<keyword evidence="2" id="KW-0812">Transmembrane</keyword>
<evidence type="ECO:0008006" key="4">
    <source>
        <dbReference type="Google" id="ProtNLM"/>
    </source>
</evidence>
<protein>
    <recommendedName>
        <fullName evidence="4">Exostosin GT47 domain-containing protein</fullName>
    </recommendedName>
</protein>
<feature type="compositionally biased region" description="Basic and acidic residues" evidence="1">
    <location>
        <begin position="51"/>
        <end position="61"/>
    </location>
</feature>
<proteinExistence type="predicted"/>
<gene>
    <name evidence="3" type="ORF">EGYM00392_LOCUS14258</name>
</gene>
<feature type="compositionally biased region" description="Pro residues" evidence="1">
    <location>
        <begin position="69"/>
        <end position="80"/>
    </location>
</feature>
<feature type="compositionally biased region" description="Basic residues" evidence="1">
    <location>
        <begin position="40"/>
        <end position="50"/>
    </location>
</feature>
<name>A0A7S1N890_9EUGL</name>
<feature type="region of interest" description="Disordered" evidence="1">
    <location>
        <begin position="39"/>
        <end position="98"/>
    </location>
</feature>
<keyword evidence="2" id="KW-0472">Membrane</keyword>
<reference evidence="3" key="1">
    <citation type="submission" date="2021-01" db="EMBL/GenBank/DDBJ databases">
        <authorList>
            <person name="Corre E."/>
            <person name="Pelletier E."/>
            <person name="Niang G."/>
            <person name="Scheremetjew M."/>
            <person name="Finn R."/>
            <person name="Kale V."/>
            <person name="Holt S."/>
            <person name="Cochrane G."/>
            <person name="Meng A."/>
            <person name="Brown T."/>
            <person name="Cohen L."/>
        </authorList>
    </citation>
    <scope>NUCLEOTIDE SEQUENCE</scope>
    <source>
        <strain evidence="3">NIES-381</strain>
    </source>
</reference>